<dbReference type="Proteomes" id="UP000661918">
    <property type="component" value="Unassembled WGS sequence"/>
</dbReference>
<name>A0ABQ2GXG9_9DEIO</name>
<sequence length="359" mass="40173">MTPNPSARALTPQEHLRQLHHVYGPLSPAFVAEELRCTLEDAARHLYGPHAGRYCWVGLADLAQLSGVGMTALKRWVRRHHLQSAALKGQGRSANAYIHLDDARTFLSRQMVLAGQEGAADALLRVTGEDLGPAPIARAAAVDVDWQLARQAAWPMTVDRLAEAVYGSRAGHAQQQTRKTLRVWEAQGRVVCFARGLYDLVRPSVVLDPGRYRRSALPKEDLQNLRAHHSELAHWSDGSLAAAWRSYSAFYAHTLLPVMDREEPTLLEYLTVRQLNPDWVPEDVDTRYEELCREAAFYRVLSAPPQSVLKTHQPVLSAENIEAGVIDFKPAAEATRLKMQRHSGRDHRPSVSGRMQERA</sequence>
<protein>
    <submittedName>
        <fullName evidence="2">Uncharacterized protein</fullName>
    </submittedName>
</protein>
<accession>A0ABQ2GXG9</accession>
<evidence type="ECO:0000256" key="1">
    <source>
        <dbReference type="SAM" id="MobiDB-lite"/>
    </source>
</evidence>
<gene>
    <name evidence="2" type="ORF">GCM10010841_26510</name>
</gene>
<evidence type="ECO:0000313" key="3">
    <source>
        <dbReference type="Proteomes" id="UP000661918"/>
    </source>
</evidence>
<comment type="caution">
    <text evidence="2">The sequence shown here is derived from an EMBL/GenBank/DDBJ whole genome shotgun (WGS) entry which is preliminary data.</text>
</comment>
<dbReference type="EMBL" id="BMOM01000026">
    <property type="protein sequence ID" value="GGM16908.1"/>
    <property type="molecule type" value="Genomic_DNA"/>
</dbReference>
<proteinExistence type="predicted"/>
<evidence type="ECO:0000313" key="2">
    <source>
        <dbReference type="EMBL" id="GGM16908.1"/>
    </source>
</evidence>
<organism evidence="2 3">
    <name type="scientific">Deinococcus aerophilus</name>
    <dbReference type="NCBI Taxonomy" id="522488"/>
    <lineage>
        <taxon>Bacteria</taxon>
        <taxon>Thermotogati</taxon>
        <taxon>Deinococcota</taxon>
        <taxon>Deinococci</taxon>
        <taxon>Deinococcales</taxon>
        <taxon>Deinococcaceae</taxon>
        <taxon>Deinococcus</taxon>
    </lineage>
</organism>
<reference evidence="3" key="1">
    <citation type="journal article" date="2019" name="Int. J. Syst. Evol. Microbiol.">
        <title>The Global Catalogue of Microorganisms (GCM) 10K type strain sequencing project: providing services to taxonomists for standard genome sequencing and annotation.</title>
        <authorList>
            <consortium name="The Broad Institute Genomics Platform"/>
            <consortium name="The Broad Institute Genome Sequencing Center for Infectious Disease"/>
            <person name="Wu L."/>
            <person name="Ma J."/>
        </authorList>
    </citation>
    <scope>NUCLEOTIDE SEQUENCE [LARGE SCALE GENOMIC DNA]</scope>
    <source>
        <strain evidence="3">JCM 15443</strain>
    </source>
</reference>
<feature type="region of interest" description="Disordered" evidence="1">
    <location>
        <begin position="338"/>
        <end position="359"/>
    </location>
</feature>
<keyword evidence="3" id="KW-1185">Reference proteome</keyword>
<dbReference type="RefSeq" id="WP_188904837.1">
    <property type="nucleotide sequence ID" value="NZ_BMOM01000026.1"/>
</dbReference>